<evidence type="ECO:0000313" key="1">
    <source>
        <dbReference type="EMBL" id="VYT28754.1"/>
    </source>
</evidence>
<reference evidence="1" key="1">
    <citation type="submission" date="2019-11" db="EMBL/GenBank/DDBJ databases">
        <authorList>
            <person name="Feng L."/>
        </authorList>
    </citation>
    <scope>NUCLEOTIDE SEQUENCE</scope>
    <source>
        <strain evidence="1">CnexileLFYP112</strain>
    </source>
</reference>
<dbReference type="EMBL" id="CACRTG010000028">
    <property type="protein sequence ID" value="VYT28754.1"/>
    <property type="molecule type" value="Genomic_DNA"/>
</dbReference>
<name>A0A6N2VEG0_9FIRM</name>
<gene>
    <name evidence="1" type="ORF">CNLFYP112_02667</name>
</gene>
<proteinExistence type="predicted"/>
<dbReference type="AlphaFoldDB" id="A0A6N2VEG0"/>
<protein>
    <submittedName>
        <fullName evidence="1">Uncharacterized protein</fullName>
    </submittedName>
</protein>
<sequence length="34" mass="4018">MKKNRCAQTFDSKIMFLKSKNIPEKKKGEESKDE</sequence>
<accession>A0A6N2VEG0</accession>
<organism evidence="1">
    <name type="scientific">[Clostridium] nexile</name>
    <dbReference type="NCBI Taxonomy" id="29361"/>
    <lineage>
        <taxon>Bacteria</taxon>
        <taxon>Bacillati</taxon>
        <taxon>Bacillota</taxon>
        <taxon>Clostridia</taxon>
        <taxon>Lachnospirales</taxon>
        <taxon>Lachnospiraceae</taxon>
        <taxon>Tyzzerella</taxon>
    </lineage>
</organism>